<evidence type="ECO:0000313" key="3">
    <source>
        <dbReference type="Proteomes" id="UP001159363"/>
    </source>
</evidence>
<sequence>MKLCFIMLDVYFNSIARFHPYAMLLTSIRGSIAAAVVRETLGGSFLLPWRRINDLKVAEVLLPRSEGGLPGSRGQVTLRRVGPGLGGGGVAVRHRDIDWLAGTGESRGCCGDRASTWQPQRCALLAPVRREGKNQPAACNYAFSSLLFTLCGGGRSGLMVRLLASHQGELGLIPGGVAPGFSRVGIVSDDAAGRRVFSGMSCSPALVFLRCSILVSLRFIFIGSQEFDKSRLNIFSLTNGIPTLADIMEKHYTFTDLVDLSAGDFGRRARVSSRALFSGRTLEVSASTAAGLDATPAVSQVLCRVRLPATCSDAQATSGSRRKMAHTSFGLHRSPTSSSPCGCSPRWSTGKVSSLEVGNLD</sequence>
<name>A0ABQ9H9V8_9NEOP</name>
<protein>
    <submittedName>
        <fullName evidence="2">Uncharacterized protein</fullName>
    </submittedName>
</protein>
<evidence type="ECO:0000313" key="2">
    <source>
        <dbReference type="EMBL" id="KAJ8881074.1"/>
    </source>
</evidence>
<accession>A0ABQ9H9V8</accession>
<organism evidence="2 3">
    <name type="scientific">Dryococelus australis</name>
    <dbReference type="NCBI Taxonomy" id="614101"/>
    <lineage>
        <taxon>Eukaryota</taxon>
        <taxon>Metazoa</taxon>
        <taxon>Ecdysozoa</taxon>
        <taxon>Arthropoda</taxon>
        <taxon>Hexapoda</taxon>
        <taxon>Insecta</taxon>
        <taxon>Pterygota</taxon>
        <taxon>Neoptera</taxon>
        <taxon>Polyneoptera</taxon>
        <taxon>Phasmatodea</taxon>
        <taxon>Verophasmatodea</taxon>
        <taxon>Anareolatae</taxon>
        <taxon>Phasmatidae</taxon>
        <taxon>Eurycanthinae</taxon>
        <taxon>Dryococelus</taxon>
    </lineage>
</organism>
<feature type="region of interest" description="Disordered" evidence="1">
    <location>
        <begin position="316"/>
        <end position="361"/>
    </location>
</feature>
<keyword evidence="3" id="KW-1185">Reference proteome</keyword>
<feature type="compositionally biased region" description="Low complexity" evidence="1">
    <location>
        <begin position="334"/>
        <end position="345"/>
    </location>
</feature>
<dbReference type="Proteomes" id="UP001159363">
    <property type="component" value="Chromosome 5"/>
</dbReference>
<dbReference type="EMBL" id="JARBHB010000006">
    <property type="protein sequence ID" value="KAJ8881074.1"/>
    <property type="molecule type" value="Genomic_DNA"/>
</dbReference>
<gene>
    <name evidence="2" type="ORF">PR048_017547</name>
</gene>
<reference evidence="2 3" key="1">
    <citation type="submission" date="2023-02" db="EMBL/GenBank/DDBJ databases">
        <title>LHISI_Scaffold_Assembly.</title>
        <authorList>
            <person name="Stuart O.P."/>
            <person name="Cleave R."/>
            <person name="Magrath M.J.L."/>
            <person name="Mikheyev A.S."/>
        </authorList>
    </citation>
    <scope>NUCLEOTIDE SEQUENCE [LARGE SCALE GENOMIC DNA]</scope>
    <source>
        <strain evidence="2">Daus_M_001</strain>
        <tissue evidence="2">Leg muscle</tissue>
    </source>
</reference>
<evidence type="ECO:0000256" key="1">
    <source>
        <dbReference type="SAM" id="MobiDB-lite"/>
    </source>
</evidence>
<comment type="caution">
    <text evidence="2">The sequence shown here is derived from an EMBL/GenBank/DDBJ whole genome shotgun (WGS) entry which is preliminary data.</text>
</comment>
<proteinExistence type="predicted"/>